<name>A0A8S5U2B6_9CAUD</name>
<accession>A0A8S5U2B6</accession>
<reference evidence="1" key="1">
    <citation type="journal article" date="2021" name="Proc. Natl. Acad. Sci. U.S.A.">
        <title>A Catalog of Tens of Thousands of Viruses from Human Metagenomes Reveals Hidden Associations with Chronic Diseases.</title>
        <authorList>
            <person name="Tisza M.J."/>
            <person name="Buck C.B."/>
        </authorList>
    </citation>
    <scope>NUCLEOTIDE SEQUENCE</scope>
    <source>
        <strain evidence="1">Ctqzz19</strain>
    </source>
</reference>
<organism evidence="1">
    <name type="scientific">Siphoviridae sp. ctqzz19</name>
    <dbReference type="NCBI Taxonomy" id="2825682"/>
    <lineage>
        <taxon>Viruses</taxon>
        <taxon>Duplodnaviria</taxon>
        <taxon>Heunggongvirae</taxon>
        <taxon>Uroviricota</taxon>
        <taxon>Caudoviricetes</taxon>
    </lineage>
</organism>
<protein>
    <submittedName>
        <fullName evidence="1">Uncharacterized protein</fullName>
    </submittedName>
</protein>
<evidence type="ECO:0000313" key="1">
    <source>
        <dbReference type="EMBL" id="DAF88591.1"/>
    </source>
</evidence>
<dbReference type="EMBL" id="BK015988">
    <property type="protein sequence ID" value="DAF88591.1"/>
    <property type="molecule type" value="Genomic_DNA"/>
</dbReference>
<sequence>MIYIDYNANPMHRKVGDCTVRAISKALKQSWEHTYTELAVQGLLMYDMPSSNAVWGAYLKSKGFAKKAINKDRLYTIIDFCKDNPQGVYIVGTGTHTVCVEDGKYYDTWDSGDEIPILYYIKE</sequence>
<proteinExistence type="predicted"/>